<dbReference type="Proteomes" id="UP000198287">
    <property type="component" value="Unassembled WGS sequence"/>
</dbReference>
<feature type="transmembrane region" description="Helical" evidence="1">
    <location>
        <begin position="254"/>
        <end position="280"/>
    </location>
</feature>
<reference evidence="2 3" key="1">
    <citation type="submission" date="2015-12" db="EMBL/GenBank/DDBJ databases">
        <title>The genome of Folsomia candida.</title>
        <authorList>
            <person name="Faddeeva A."/>
            <person name="Derks M.F."/>
            <person name="Anvar Y."/>
            <person name="Smit S."/>
            <person name="Van Straalen N."/>
            <person name="Roelofs D."/>
        </authorList>
    </citation>
    <scope>NUCLEOTIDE SEQUENCE [LARGE SCALE GENOMIC DNA]</scope>
    <source>
        <strain evidence="2 3">VU population</strain>
        <tissue evidence="2">Whole body</tissue>
    </source>
</reference>
<dbReference type="EMBL" id="LNIX01000019">
    <property type="protein sequence ID" value="OXA44453.1"/>
    <property type="molecule type" value="Genomic_DNA"/>
</dbReference>
<evidence type="ECO:0000313" key="2">
    <source>
        <dbReference type="EMBL" id="OXA44453.1"/>
    </source>
</evidence>
<feature type="transmembrane region" description="Helical" evidence="1">
    <location>
        <begin position="107"/>
        <end position="130"/>
    </location>
</feature>
<accession>A0A226DGV1</accession>
<dbReference type="Gene3D" id="1.20.1070.10">
    <property type="entry name" value="Rhodopsin 7-helix transmembrane proteins"/>
    <property type="match status" value="1"/>
</dbReference>
<organism evidence="2 3">
    <name type="scientific">Folsomia candida</name>
    <name type="common">Springtail</name>
    <dbReference type="NCBI Taxonomy" id="158441"/>
    <lineage>
        <taxon>Eukaryota</taxon>
        <taxon>Metazoa</taxon>
        <taxon>Ecdysozoa</taxon>
        <taxon>Arthropoda</taxon>
        <taxon>Hexapoda</taxon>
        <taxon>Collembola</taxon>
        <taxon>Entomobryomorpha</taxon>
        <taxon>Isotomoidea</taxon>
        <taxon>Isotomidae</taxon>
        <taxon>Proisotominae</taxon>
        <taxon>Folsomia</taxon>
    </lineage>
</organism>
<keyword evidence="1" id="KW-1133">Transmembrane helix</keyword>
<protein>
    <recommendedName>
        <fullName evidence="4">G-protein coupled receptors family 1 profile domain-containing protein</fullName>
    </recommendedName>
</protein>
<feature type="transmembrane region" description="Helical" evidence="1">
    <location>
        <begin position="214"/>
        <end position="234"/>
    </location>
</feature>
<keyword evidence="1" id="KW-0472">Membrane</keyword>
<feature type="transmembrane region" description="Helical" evidence="1">
    <location>
        <begin position="166"/>
        <end position="185"/>
    </location>
</feature>
<keyword evidence="3" id="KW-1185">Reference proteome</keyword>
<sequence length="319" mass="35772">MISIYKIVAMITSAICTAINSILIVIILQARNPRSAINILIAHWSIVTCLVSGFGIFDFGQEERFIHGPWTCRILPFLRNWITNLYPLSLLAIIAEIRWQLQARFGGLIVIWILAFAWIVSGVGASYAMFMTTFTGAVVGGEVGERCVQIPMRENTFMTIIDTLRAGVFLCLAPGYVLVVLFVYYDKLQKFKMQQVSTLGRNAMDKKLRRVGHFGIYCVGLIFVWIPLGMGLAWNRILLEEVTPINESNEDDSWTLRGLIAGGGLALYYVYVAVGPVLAMRIEDSLLKERFLDLFRIVGTVLPPLAQQEENMELGQIQG</sequence>
<dbReference type="SUPFAM" id="SSF81321">
    <property type="entry name" value="Family A G protein-coupled receptor-like"/>
    <property type="match status" value="1"/>
</dbReference>
<evidence type="ECO:0000313" key="3">
    <source>
        <dbReference type="Proteomes" id="UP000198287"/>
    </source>
</evidence>
<gene>
    <name evidence="2" type="ORF">Fcan01_20481</name>
</gene>
<feature type="transmembrane region" description="Helical" evidence="1">
    <location>
        <begin position="35"/>
        <end position="57"/>
    </location>
</feature>
<dbReference type="AlphaFoldDB" id="A0A226DGV1"/>
<name>A0A226DGV1_FOLCA</name>
<proteinExistence type="predicted"/>
<feature type="transmembrane region" description="Helical" evidence="1">
    <location>
        <begin position="6"/>
        <end position="28"/>
    </location>
</feature>
<comment type="caution">
    <text evidence="2">The sequence shown here is derived from an EMBL/GenBank/DDBJ whole genome shotgun (WGS) entry which is preliminary data.</text>
</comment>
<keyword evidence="1" id="KW-0812">Transmembrane</keyword>
<evidence type="ECO:0000256" key="1">
    <source>
        <dbReference type="SAM" id="Phobius"/>
    </source>
</evidence>
<evidence type="ECO:0008006" key="4">
    <source>
        <dbReference type="Google" id="ProtNLM"/>
    </source>
</evidence>